<feature type="region of interest" description="Disordered" evidence="6">
    <location>
        <begin position="184"/>
        <end position="314"/>
    </location>
</feature>
<feature type="coiled-coil region" evidence="5">
    <location>
        <begin position="135"/>
        <end position="176"/>
    </location>
</feature>
<name>A0A8H6HRC0_9AGAR</name>
<dbReference type="InterPro" id="IPR013083">
    <property type="entry name" value="Znf_RING/FYVE/PHD"/>
</dbReference>
<dbReference type="Gene3D" id="3.30.40.10">
    <property type="entry name" value="Zinc/RING finger domain, C3HC4 (zinc finger)"/>
    <property type="match status" value="1"/>
</dbReference>
<evidence type="ECO:0000313" key="8">
    <source>
        <dbReference type="EMBL" id="KAF6751289.1"/>
    </source>
</evidence>
<dbReference type="PROSITE" id="PS50089">
    <property type="entry name" value="ZF_RING_2"/>
    <property type="match status" value="1"/>
</dbReference>
<dbReference type="InterPro" id="IPR017907">
    <property type="entry name" value="Znf_RING_CS"/>
</dbReference>
<evidence type="ECO:0000256" key="4">
    <source>
        <dbReference type="PROSITE-ProRule" id="PRU00175"/>
    </source>
</evidence>
<evidence type="ECO:0000256" key="3">
    <source>
        <dbReference type="ARBA" id="ARBA00022833"/>
    </source>
</evidence>
<dbReference type="InterPro" id="IPR027370">
    <property type="entry name" value="Znf-RING_euk"/>
</dbReference>
<keyword evidence="3" id="KW-0862">Zinc</keyword>
<dbReference type="PROSITE" id="PS00518">
    <property type="entry name" value="ZF_RING_1"/>
    <property type="match status" value="1"/>
</dbReference>
<evidence type="ECO:0000256" key="2">
    <source>
        <dbReference type="ARBA" id="ARBA00022771"/>
    </source>
</evidence>
<feature type="domain" description="RING-type" evidence="7">
    <location>
        <begin position="13"/>
        <end position="58"/>
    </location>
</feature>
<proteinExistence type="predicted"/>
<protein>
    <recommendedName>
        <fullName evidence="7">RING-type domain-containing protein</fullName>
    </recommendedName>
</protein>
<keyword evidence="1" id="KW-0479">Metal-binding</keyword>
<reference evidence="8 9" key="1">
    <citation type="submission" date="2020-07" db="EMBL/GenBank/DDBJ databases">
        <title>Comparative genomics of pyrophilous fungi reveals a link between fire events and developmental genes.</title>
        <authorList>
            <consortium name="DOE Joint Genome Institute"/>
            <person name="Steindorff A.S."/>
            <person name="Carver A."/>
            <person name="Calhoun S."/>
            <person name="Stillman K."/>
            <person name="Liu H."/>
            <person name="Lipzen A."/>
            <person name="Pangilinan J."/>
            <person name="Labutti K."/>
            <person name="Bruns T.D."/>
            <person name="Grigoriev I.V."/>
        </authorList>
    </citation>
    <scope>NUCLEOTIDE SEQUENCE [LARGE SCALE GENOMIC DNA]</scope>
    <source>
        <strain evidence="8 9">CBS 144469</strain>
    </source>
</reference>
<dbReference type="Proteomes" id="UP000521943">
    <property type="component" value="Unassembled WGS sequence"/>
</dbReference>
<dbReference type="InterPro" id="IPR001841">
    <property type="entry name" value="Znf_RING"/>
</dbReference>
<gene>
    <name evidence="8" type="ORF">DFP72DRAFT_495850</name>
</gene>
<dbReference type="SUPFAM" id="SSF57850">
    <property type="entry name" value="RING/U-box"/>
    <property type="match status" value="1"/>
</dbReference>
<keyword evidence="9" id="KW-1185">Reference proteome</keyword>
<keyword evidence="5" id="KW-0175">Coiled coil</keyword>
<dbReference type="GO" id="GO:0008270">
    <property type="term" value="F:zinc ion binding"/>
    <property type="evidence" value="ECO:0007669"/>
    <property type="project" value="UniProtKB-KW"/>
</dbReference>
<sequence>MPKTLEESGPPVCPICIGDFDPVERPPKIITCGHVYCSSCLDKEIQYRRPCAFRCRGCVRLQHRDARYLSMSIVVTTPDEDQLAVISVKKAHLVARTELQQIEENRSRRIRALSFLISNQLGSLSRLSTATGIAVEAQEEAVATLRDAQETLSSEIEREEDLIQDFNAIKEKLEALHVRQAELSPRRSMRRRGSGSPALPVPRGVKRTNAEVSEGGSDQPAKRMRTEDDLPVSRGAKRTNAEVFEGGSDRPAQRQRTSETASDTASTTLPTPRRPATVTQYGRSGMRRASERIPEAGTSRRLSRLRGYPSNIDN</sequence>
<organism evidence="8 9">
    <name type="scientific">Ephemerocybe angulata</name>
    <dbReference type="NCBI Taxonomy" id="980116"/>
    <lineage>
        <taxon>Eukaryota</taxon>
        <taxon>Fungi</taxon>
        <taxon>Dikarya</taxon>
        <taxon>Basidiomycota</taxon>
        <taxon>Agaricomycotina</taxon>
        <taxon>Agaricomycetes</taxon>
        <taxon>Agaricomycetidae</taxon>
        <taxon>Agaricales</taxon>
        <taxon>Agaricineae</taxon>
        <taxon>Psathyrellaceae</taxon>
        <taxon>Ephemerocybe</taxon>
    </lineage>
</organism>
<accession>A0A8H6HRC0</accession>
<evidence type="ECO:0000256" key="6">
    <source>
        <dbReference type="SAM" id="MobiDB-lite"/>
    </source>
</evidence>
<dbReference type="EMBL" id="JACGCI010000051">
    <property type="protein sequence ID" value="KAF6751289.1"/>
    <property type="molecule type" value="Genomic_DNA"/>
</dbReference>
<feature type="compositionally biased region" description="Low complexity" evidence="6">
    <location>
        <begin position="258"/>
        <end position="268"/>
    </location>
</feature>
<evidence type="ECO:0000313" key="9">
    <source>
        <dbReference type="Proteomes" id="UP000521943"/>
    </source>
</evidence>
<keyword evidence="2 4" id="KW-0863">Zinc-finger</keyword>
<evidence type="ECO:0000256" key="1">
    <source>
        <dbReference type="ARBA" id="ARBA00022723"/>
    </source>
</evidence>
<evidence type="ECO:0000256" key="5">
    <source>
        <dbReference type="SAM" id="Coils"/>
    </source>
</evidence>
<evidence type="ECO:0000259" key="7">
    <source>
        <dbReference type="PROSITE" id="PS50089"/>
    </source>
</evidence>
<dbReference type="OrthoDB" id="6105938at2759"/>
<comment type="caution">
    <text evidence="8">The sequence shown here is derived from an EMBL/GenBank/DDBJ whole genome shotgun (WGS) entry which is preliminary data.</text>
</comment>
<dbReference type="Pfam" id="PF13445">
    <property type="entry name" value="zf-RING_UBOX"/>
    <property type="match status" value="1"/>
</dbReference>
<dbReference type="AlphaFoldDB" id="A0A8H6HRC0"/>